<feature type="transmembrane region" description="Helical" evidence="13">
    <location>
        <begin position="341"/>
        <end position="361"/>
    </location>
</feature>
<comment type="caution">
    <text evidence="15">The sequence shown here is derived from an EMBL/GenBank/DDBJ whole genome shotgun (WGS) entry which is preliminary data.</text>
</comment>
<dbReference type="PRINTS" id="PR01084">
    <property type="entry name" value="NAHEXCHNGR"/>
</dbReference>
<dbReference type="GO" id="GO:0098719">
    <property type="term" value="P:sodium ion import across plasma membrane"/>
    <property type="evidence" value="ECO:0007669"/>
    <property type="project" value="TreeGrafter"/>
</dbReference>
<feature type="transmembrane region" description="Helical" evidence="13">
    <location>
        <begin position="130"/>
        <end position="147"/>
    </location>
</feature>
<feature type="transmembrane region" description="Helical" evidence="13">
    <location>
        <begin position="272"/>
        <end position="304"/>
    </location>
</feature>
<evidence type="ECO:0000313" key="15">
    <source>
        <dbReference type="EMBL" id="NXG53504.1"/>
    </source>
</evidence>
<keyword evidence="9" id="KW-0915">Sodium</keyword>
<feature type="non-terminal residue" evidence="15">
    <location>
        <position position="1"/>
    </location>
</feature>
<comment type="similarity">
    <text evidence="3">Belongs to the monovalent cation:proton antiporter 1 (CPA1) transporter (TC 2.A.36) family.</text>
</comment>
<keyword evidence="10" id="KW-0406">Ion transport</keyword>
<dbReference type="GO" id="GO:0051453">
    <property type="term" value="P:regulation of intracellular pH"/>
    <property type="evidence" value="ECO:0007669"/>
    <property type="project" value="TreeGrafter"/>
</dbReference>
<keyword evidence="5" id="KW-1003">Cell membrane</keyword>
<name>A0A7K9CLJ6_9PICI</name>
<dbReference type="PRINTS" id="PR01088">
    <property type="entry name" value="NAHEXCHNGR6"/>
</dbReference>
<feature type="transmembrane region" description="Helical" evidence="13">
    <location>
        <begin position="316"/>
        <end position="335"/>
    </location>
</feature>
<evidence type="ECO:0000256" key="2">
    <source>
        <dbReference type="ARBA" id="ARBA00004651"/>
    </source>
</evidence>
<evidence type="ECO:0000256" key="1">
    <source>
        <dbReference type="ARBA" id="ARBA00004195"/>
    </source>
</evidence>
<evidence type="ECO:0000256" key="8">
    <source>
        <dbReference type="ARBA" id="ARBA00022989"/>
    </source>
</evidence>
<gene>
    <name evidence="15" type="primary">Slc9a6</name>
    <name evidence="15" type="ORF">PSIHAE_R00416</name>
</gene>
<evidence type="ECO:0000256" key="5">
    <source>
        <dbReference type="ARBA" id="ARBA00022475"/>
    </source>
</evidence>
<reference evidence="15 16" key="1">
    <citation type="submission" date="2019-09" db="EMBL/GenBank/DDBJ databases">
        <title>Bird 10,000 Genomes (B10K) Project - Family phase.</title>
        <authorList>
            <person name="Zhang G."/>
        </authorList>
    </citation>
    <scope>NUCLEOTIDE SEQUENCE [LARGE SCALE GENOMIC DNA]</scope>
    <source>
        <strain evidence="15">B10K-DU-001-24</strain>
        <tissue evidence="15">Muscle</tissue>
    </source>
</reference>
<dbReference type="InterPro" id="IPR004709">
    <property type="entry name" value="NaH_exchanger"/>
</dbReference>
<feature type="transmembrane region" description="Helical" evidence="13">
    <location>
        <begin position="159"/>
        <end position="180"/>
    </location>
</feature>
<dbReference type="OrthoDB" id="196264at2759"/>
<proteinExistence type="inferred from homology"/>
<evidence type="ECO:0000313" key="16">
    <source>
        <dbReference type="Proteomes" id="UP000574528"/>
    </source>
</evidence>
<dbReference type="Gene3D" id="6.10.140.1330">
    <property type="match status" value="1"/>
</dbReference>
<evidence type="ECO:0000256" key="6">
    <source>
        <dbReference type="ARBA" id="ARBA00022692"/>
    </source>
</evidence>
<keyword evidence="12" id="KW-0739">Sodium transport</keyword>
<evidence type="ECO:0000256" key="12">
    <source>
        <dbReference type="ARBA" id="ARBA00023201"/>
    </source>
</evidence>
<dbReference type="GO" id="GO:0015385">
    <property type="term" value="F:sodium:proton antiporter activity"/>
    <property type="evidence" value="ECO:0007669"/>
    <property type="project" value="InterPro"/>
</dbReference>
<keyword evidence="16" id="KW-1185">Reference proteome</keyword>
<comment type="subcellular location">
    <subcellularLocation>
        <location evidence="2">Cell membrane</location>
        <topology evidence="2">Multi-pass membrane protein</topology>
    </subcellularLocation>
    <subcellularLocation>
        <location evidence="1">Recycling endosome membrane</location>
        <topology evidence="1">Multi-pass membrane protein</topology>
    </subcellularLocation>
</comment>
<protein>
    <submittedName>
        <fullName evidence="15">SL9A6 protein</fullName>
    </submittedName>
</protein>
<feature type="transmembrane region" description="Helical" evidence="13">
    <location>
        <begin position="382"/>
        <end position="402"/>
    </location>
</feature>
<feature type="transmembrane region" description="Helical" evidence="13">
    <location>
        <begin position="231"/>
        <end position="252"/>
    </location>
</feature>
<evidence type="ECO:0000256" key="10">
    <source>
        <dbReference type="ARBA" id="ARBA00023065"/>
    </source>
</evidence>
<keyword evidence="8 13" id="KW-1133">Transmembrane helix</keyword>
<dbReference type="InterPro" id="IPR002090">
    <property type="entry name" value="NHE-6/7/9"/>
</dbReference>
<dbReference type="Pfam" id="PF00999">
    <property type="entry name" value="Na_H_Exchanger"/>
    <property type="match status" value="1"/>
</dbReference>
<feature type="transmembrane region" description="Helical" evidence="13">
    <location>
        <begin position="51"/>
        <end position="68"/>
    </location>
</feature>
<feature type="transmembrane region" description="Helical" evidence="13">
    <location>
        <begin position="414"/>
        <end position="436"/>
    </location>
</feature>
<dbReference type="InterPro" id="IPR018422">
    <property type="entry name" value="Cation/H_exchanger_CPA1"/>
</dbReference>
<feature type="transmembrane region" description="Helical" evidence="13">
    <location>
        <begin position="195"/>
        <end position="219"/>
    </location>
</feature>
<dbReference type="GO" id="GO:0055038">
    <property type="term" value="C:recycling endosome membrane"/>
    <property type="evidence" value="ECO:0007669"/>
    <property type="project" value="UniProtKB-SubCell"/>
</dbReference>
<dbReference type="Proteomes" id="UP000574528">
    <property type="component" value="Unassembled WGS sequence"/>
</dbReference>
<evidence type="ECO:0000256" key="7">
    <source>
        <dbReference type="ARBA" id="ARBA00022753"/>
    </source>
</evidence>
<evidence type="ECO:0000256" key="13">
    <source>
        <dbReference type="SAM" id="Phobius"/>
    </source>
</evidence>
<dbReference type="PANTHER" id="PTHR10110">
    <property type="entry name" value="SODIUM/HYDROGEN EXCHANGER"/>
    <property type="match status" value="1"/>
</dbReference>
<evidence type="ECO:0000256" key="4">
    <source>
        <dbReference type="ARBA" id="ARBA00022448"/>
    </source>
</evidence>
<keyword evidence="7" id="KW-0967">Endosome</keyword>
<dbReference type="GO" id="GO:0015386">
    <property type="term" value="F:potassium:proton antiporter activity"/>
    <property type="evidence" value="ECO:0007669"/>
    <property type="project" value="TreeGrafter"/>
</dbReference>
<evidence type="ECO:0000256" key="9">
    <source>
        <dbReference type="ARBA" id="ARBA00023053"/>
    </source>
</evidence>
<keyword evidence="6 13" id="KW-0812">Transmembrane</keyword>
<feature type="transmembrane region" description="Helical" evidence="13">
    <location>
        <begin position="20"/>
        <end position="39"/>
    </location>
</feature>
<dbReference type="EMBL" id="VWZI01023235">
    <property type="protein sequence ID" value="NXG53504.1"/>
    <property type="molecule type" value="Genomic_DNA"/>
</dbReference>
<evidence type="ECO:0000256" key="3">
    <source>
        <dbReference type="ARBA" id="ARBA00007367"/>
    </source>
</evidence>
<dbReference type="GO" id="GO:0005886">
    <property type="term" value="C:plasma membrane"/>
    <property type="evidence" value="ECO:0007669"/>
    <property type="project" value="UniProtKB-SubCell"/>
</dbReference>
<sequence>LEEEIVSEKAAEESHRQDSANLLVFILLLTLTILTIWLFKHRRARFLHETGLAMIYGVLVGVVLRYGIHVPSDINNVTLSCQVQTSPATLLVNVSGKYYEYTLKGEISAHELNNVQDNEMLRKVTFDPEVFFNILLPPIIFYAGYSLKRRHFFRNLGSILAYAFLGTAISCLVIGSVVYGCVALMKVTGQLGGDFYFTDCLLFGAIVSATDPVTVLAIFHELQVDVELYALLFGESVLNDAVAIVLSSSIVAYQPAGDNSHTFDVTAMFKSIGIFLGIFSGSFAMGAATGVVTALISFLLSLTICNVTKFTKLREFPLLETGLFFLMSWSTFLLAEAYQEPNVMLCSPGVVAVLFCGITQAHYTYNNLSTESQHRTKQLFELLNFLAENFIFSYMGLALFTFQNHVFNPTFVVGAFLAIFLGRAANIYPLSFLLNLGRRNKIGTNLQHMMMFAGKNFSRGTGKVSVFLRSPKDDLESHGGSWLQSRLWQVAVLPLSRLWQVAVLLLNVSVFPQGVPESERRSTKAESAWLFRMWYNFDHNYLKPLLTHSGPPLTTTLPGCCGPIARCLTSPQAYENQEQLKDDDSDLILNDGDISLTYGDSTVNTDSVASGSTSRRFVGNSSEDALDRELAFGDHELVIRGTRLVLPMDDSEPPSNILDNARHGPA</sequence>
<feature type="non-terminal residue" evidence="15">
    <location>
        <position position="666"/>
    </location>
</feature>
<feature type="domain" description="Cation/H+ exchanger transmembrane" evidence="14">
    <location>
        <begin position="32"/>
        <end position="454"/>
    </location>
</feature>
<organism evidence="15 16">
    <name type="scientific">Psilopogon haemacephalus</name>
    <name type="common">coppersmith barbet</name>
    <dbReference type="NCBI Taxonomy" id="2585815"/>
    <lineage>
        <taxon>Eukaryota</taxon>
        <taxon>Metazoa</taxon>
        <taxon>Chordata</taxon>
        <taxon>Craniata</taxon>
        <taxon>Vertebrata</taxon>
        <taxon>Euteleostomi</taxon>
        <taxon>Archelosauria</taxon>
        <taxon>Archosauria</taxon>
        <taxon>Dinosauria</taxon>
        <taxon>Saurischia</taxon>
        <taxon>Theropoda</taxon>
        <taxon>Coelurosauria</taxon>
        <taxon>Aves</taxon>
        <taxon>Neognathae</taxon>
        <taxon>Neoaves</taxon>
        <taxon>Telluraves</taxon>
        <taxon>Coraciimorphae</taxon>
        <taxon>Piciformes</taxon>
        <taxon>Megalaimidae</taxon>
        <taxon>Psilopogon</taxon>
    </lineage>
</organism>
<evidence type="ECO:0000256" key="11">
    <source>
        <dbReference type="ARBA" id="ARBA00023136"/>
    </source>
</evidence>
<accession>A0A7K9CLJ6</accession>
<keyword evidence="4" id="KW-0813">Transport</keyword>
<dbReference type="PANTHER" id="PTHR10110:SF94">
    <property type="entry name" value="SODIUM_HYDROGEN EXCHANGER 6"/>
    <property type="match status" value="1"/>
</dbReference>
<evidence type="ECO:0000259" key="14">
    <source>
        <dbReference type="Pfam" id="PF00999"/>
    </source>
</evidence>
<keyword evidence="11 13" id="KW-0472">Membrane</keyword>
<dbReference type="AlphaFoldDB" id="A0A7K9CLJ6"/>
<dbReference type="InterPro" id="IPR006153">
    <property type="entry name" value="Cation/H_exchanger_TM"/>
</dbReference>